<sequence length="394" mass="42736">MNRCFIALGLITIWIVGLAGCGCEHKKEEVKMLQKLAISTETSLYPEAGFTKGVSGAFGGALGEWTIYGGGCNFPDKGPSEGGTKKYYRSVYGLRDGETSRIGELVAPIAYGTSIPSSDGKRLYFVGGSDGTKAYDTIHEVTAEGVKLLDTKLPTGWFEGSGAYSGDSLYLAGGWVADGVPMDSLVQVNIKTGEHHTLAALPDGARIQCVNFVLDGYFYIFGGHRPAVGLEQPPYMHEKAYRISIHAESPQWELVAERPTLENGRKLLFVGSTVAVEPTTKQVYVVGGVDWEVFEPAIMRGFNKAIATKEGNQALLDRYAEEGKAYMSMKEEDYHFMPHIIRFIPETNGWEIVATDNALATAGAVLAVSPEAATVIGGERKPGVRTFNAWRQIL</sequence>
<dbReference type="STRING" id="1122973.GCA_000379925_00860"/>
<evidence type="ECO:0000313" key="2">
    <source>
        <dbReference type="Proteomes" id="UP000297225"/>
    </source>
</evidence>
<dbReference type="Pfam" id="PF24996">
    <property type="entry name" value="NANM"/>
    <property type="match status" value="1"/>
</dbReference>
<dbReference type="Proteomes" id="UP000297225">
    <property type="component" value="Unassembled WGS sequence"/>
</dbReference>
<dbReference type="RefSeq" id="WP_134849433.1">
    <property type="nucleotide sequence ID" value="NZ_CP197400.1"/>
</dbReference>
<proteinExistence type="predicted"/>
<protein>
    <submittedName>
        <fullName evidence="1">Uncharacterized protein</fullName>
    </submittedName>
</protein>
<comment type="caution">
    <text evidence="1">The sequence shown here is derived from an EMBL/GenBank/DDBJ whole genome shotgun (WGS) entry which is preliminary data.</text>
</comment>
<dbReference type="OrthoDB" id="9803597at2"/>
<dbReference type="PROSITE" id="PS51257">
    <property type="entry name" value="PROKAR_LIPOPROTEIN"/>
    <property type="match status" value="1"/>
</dbReference>
<dbReference type="EMBL" id="SPNC01000062">
    <property type="protein sequence ID" value="TFH95174.1"/>
    <property type="molecule type" value="Genomic_DNA"/>
</dbReference>
<evidence type="ECO:0000313" key="1">
    <source>
        <dbReference type="EMBL" id="TFH95174.1"/>
    </source>
</evidence>
<gene>
    <name evidence="1" type="ORF">E4P47_05100</name>
</gene>
<dbReference type="InterPro" id="IPR015915">
    <property type="entry name" value="Kelch-typ_b-propeller"/>
</dbReference>
<reference evidence="1 2" key="1">
    <citation type="submission" date="2019-03" db="EMBL/GenBank/DDBJ databases">
        <title>Porphyromonas levii Isolated from the Uterus of Dairy Cows.</title>
        <authorList>
            <person name="Francis A.M."/>
        </authorList>
    </citation>
    <scope>NUCLEOTIDE SEQUENCE [LARGE SCALE GENOMIC DNA]</scope>
    <source>
        <strain evidence="1 2">AF5678</strain>
    </source>
</reference>
<dbReference type="InterPro" id="IPR056734">
    <property type="entry name" value="NANM"/>
</dbReference>
<dbReference type="AlphaFoldDB" id="A0A4Y8WR66"/>
<name>A0A4Y8WR66_9PORP</name>
<accession>A0A4Y8WR66</accession>
<keyword evidence="2" id="KW-1185">Reference proteome</keyword>
<dbReference type="Gene3D" id="2.120.10.80">
    <property type="entry name" value="Kelch-type beta propeller"/>
    <property type="match status" value="1"/>
</dbReference>
<dbReference type="SUPFAM" id="SSF117281">
    <property type="entry name" value="Kelch motif"/>
    <property type="match status" value="1"/>
</dbReference>
<organism evidence="1 2">
    <name type="scientific">Porphyromonas levii</name>
    <dbReference type="NCBI Taxonomy" id="28114"/>
    <lineage>
        <taxon>Bacteria</taxon>
        <taxon>Pseudomonadati</taxon>
        <taxon>Bacteroidota</taxon>
        <taxon>Bacteroidia</taxon>
        <taxon>Bacteroidales</taxon>
        <taxon>Porphyromonadaceae</taxon>
        <taxon>Porphyromonas</taxon>
    </lineage>
</organism>